<protein>
    <submittedName>
        <fullName evidence="3">IS4 family transposase</fullName>
    </submittedName>
</protein>
<proteinExistence type="predicted"/>
<dbReference type="Proteomes" id="UP001595998">
    <property type="component" value="Unassembled WGS sequence"/>
</dbReference>
<keyword evidence="1" id="KW-0472">Membrane</keyword>
<dbReference type="InterPro" id="IPR012337">
    <property type="entry name" value="RNaseH-like_sf"/>
</dbReference>
<dbReference type="InterPro" id="IPR002559">
    <property type="entry name" value="Transposase_11"/>
</dbReference>
<accession>A0ABV8XSS9</accession>
<evidence type="ECO:0000313" key="4">
    <source>
        <dbReference type="Proteomes" id="UP001595998"/>
    </source>
</evidence>
<dbReference type="SUPFAM" id="SSF53098">
    <property type="entry name" value="Ribonuclease H-like"/>
    <property type="match status" value="1"/>
</dbReference>
<reference evidence="4" key="1">
    <citation type="journal article" date="2019" name="Int. J. Syst. Evol. Microbiol.">
        <title>The Global Catalogue of Microorganisms (GCM) 10K type strain sequencing project: providing services to taxonomists for standard genome sequencing and annotation.</title>
        <authorList>
            <consortium name="The Broad Institute Genomics Platform"/>
            <consortium name="The Broad Institute Genome Sequencing Center for Infectious Disease"/>
            <person name="Wu L."/>
            <person name="Ma J."/>
        </authorList>
    </citation>
    <scope>NUCLEOTIDE SEQUENCE [LARGE SCALE GENOMIC DNA]</scope>
    <source>
        <strain evidence="4">CCUG 56029</strain>
    </source>
</reference>
<dbReference type="RefSeq" id="WP_380040756.1">
    <property type="nucleotide sequence ID" value="NZ_JBHSEH010000021.1"/>
</dbReference>
<dbReference type="EMBL" id="JBHSEH010000021">
    <property type="protein sequence ID" value="MFC4427355.1"/>
    <property type="molecule type" value="Genomic_DNA"/>
</dbReference>
<evidence type="ECO:0000259" key="2">
    <source>
        <dbReference type="Pfam" id="PF01609"/>
    </source>
</evidence>
<gene>
    <name evidence="3" type="ORF">ACFOZ9_14150</name>
</gene>
<dbReference type="InterPro" id="IPR047658">
    <property type="entry name" value="IS4-like_transpos"/>
</dbReference>
<dbReference type="Pfam" id="PF01609">
    <property type="entry name" value="DDE_Tnp_1"/>
    <property type="match status" value="1"/>
</dbReference>
<feature type="domain" description="Transposase IS4-like" evidence="2">
    <location>
        <begin position="89"/>
        <end position="289"/>
    </location>
</feature>
<feature type="transmembrane region" description="Helical" evidence="1">
    <location>
        <begin position="284"/>
        <end position="304"/>
    </location>
</feature>
<name>A0ABV8XSS9_9DEIO</name>
<keyword evidence="1" id="KW-1133">Transmembrane helix</keyword>
<sequence length="353" mass="39844">MKTRSRHPHDTLQTALRSAFPIDARRLEVLAALILAMIQARSVVLFTLKTHVQLSDSLETRYQRLRRFVRFASPDHLFARFALSFLPAGELHLILDRTNWKLGEQDVSILLLSDVWDGFSLPLMWELLPHGGSSSQQVREALLTRFLQCCPERRIGGLSADREFIGKSWFTFLDGHGIAPYIRLPATATLGKGNVPVWACFKKLQPGEIGRWHCRMVVYGVSLRLCATKNAAGEVLYLAYLSHASVNLRRYAQRWQAENLHAALKTRGFNLEDTGLTQAERVSTLLTCVSAAFIWACVTGQFLAARQPMKRKKHGHRAVSVFRLGLDHLQDHLLHPSPSSWQALHALTLRLGS</sequence>
<organism evidence="3 4">
    <name type="scientific">Deinococcus navajonensis</name>
    <dbReference type="NCBI Taxonomy" id="309884"/>
    <lineage>
        <taxon>Bacteria</taxon>
        <taxon>Thermotogati</taxon>
        <taxon>Deinococcota</taxon>
        <taxon>Deinococci</taxon>
        <taxon>Deinococcales</taxon>
        <taxon>Deinococcaceae</taxon>
        <taxon>Deinococcus</taxon>
    </lineage>
</organism>
<evidence type="ECO:0000313" key="3">
    <source>
        <dbReference type="EMBL" id="MFC4427355.1"/>
    </source>
</evidence>
<evidence type="ECO:0000256" key="1">
    <source>
        <dbReference type="SAM" id="Phobius"/>
    </source>
</evidence>
<comment type="caution">
    <text evidence="3">The sequence shown here is derived from an EMBL/GenBank/DDBJ whole genome shotgun (WGS) entry which is preliminary data.</text>
</comment>
<dbReference type="NCBIfam" id="NF033591">
    <property type="entry name" value="transpos_IS4_2"/>
    <property type="match status" value="1"/>
</dbReference>
<keyword evidence="1" id="KW-0812">Transmembrane</keyword>
<keyword evidence="4" id="KW-1185">Reference proteome</keyword>